<evidence type="ECO:0000256" key="1">
    <source>
        <dbReference type="SAM" id="MobiDB-lite"/>
    </source>
</evidence>
<organism evidence="2 3">
    <name type="scientific">Bosea psychrotolerans</name>
    <dbReference type="NCBI Taxonomy" id="1871628"/>
    <lineage>
        <taxon>Bacteria</taxon>
        <taxon>Pseudomonadati</taxon>
        <taxon>Pseudomonadota</taxon>
        <taxon>Alphaproteobacteria</taxon>
        <taxon>Hyphomicrobiales</taxon>
        <taxon>Boseaceae</taxon>
        <taxon>Bosea</taxon>
    </lineage>
</organism>
<evidence type="ECO:0000313" key="3">
    <source>
        <dbReference type="Proteomes" id="UP000236919"/>
    </source>
</evidence>
<dbReference type="Proteomes" id="UP000236919">
    <property type="component" value="Unassembled WGS sequence"/>
</dbReference>
<feature type="compositionally biased region" description="Gly residues" evidence="1">
    <location>
        <begin position="221"/>
        <end position="236"/>
    </location>
</feature>
<dbReference type="EMBL" id="PQFZ01000017">
    <property type="protein sequence ID" value="POR47739.1"/>
    <property type="molecule type" value="Genomic_DNA"/>
</dbReference>
<comment type="caution">
    <text evidence="2">The sequence shown here is derived from an EMBL/GenBank/DDBJ whole genome shotgun (WGS) entry which is preliminary data.</text>
</comment>
<keyword evidence="3" id="KW-1185">Reference proteome</keyword>
<accession>A0A2S4LZG5</accession>
<sequence length="236" mass="25424">MTAWLSGALSLALGGVLVAGLVIWPAHRRLQQAEYIRNYSWPPGLLDKLAAHHRGFTRKETALVAQGLRQFFLAYLNSGQRYVAMPSQVADDLWHEFILYTRAYQDFCRQAFGGFLHHTPAVALAEGRKQDNTGLRRVWLQCCREDGINPTKPSRLPLLFALDVKLNIPGGYRYYPDCAQLRRNGDAGSQCGGDFSDSSYDGGTDGLSDNSDSSGSDSSSDGGGGDGGGCGGGGGD</sequence>
<feature type="compositionally biased region" description="Low complexity" evidence="1">
    <location>
        <begin position="192"/>
        <end position="220"/>
    </location>
</feature>
<gene>
    <name evidence="2" type="ORF">CYD53_1173</name>
</gene>
<evidence type="ECO:0000313" key="2">
    <source>
        <dbReference type="EMBL" id="POR47739.1"/>
    </source>
</evidence>
<dbReference type="AlphaFoldDB" id="A0A2S4LZG5"/>
<dbReference type="OrthoDB" id="196672at2"/>
<feature type="region of interest" description="Disordered" evidence="1">
    <location>
        <begin position="192"/>
        <end position="236"/>
    </location>
</feature>
<protein>
    <submittedName>
        <fullName evidence="2">Uncharacterized protein</fullName>
    </submittedName>
</protein>
<proteinExistence type="predicted"/>
<dbReference type="RefSeq" id="WP_103720489.1">
    <property type="nucleotide sequence ID" value="NZ_PQFZ01000017.1"/>
</dbReference>
<name>A0A2S4LZG5_9HYPH</name>
<dbReference type="InterPro" id="IPR017008">
    <property type="entry name" value="UCP032817-like"/>
</dbReference>
<dbReference type="PIRSF" id="PIRSF032817">
    <property type="entry name" value="UCP032817"/>
    <property type="match status" value="1"/>
</dbReference>
<reference evidence="2 3" key="1">
    <citation type="submission" date="2018-01" db="EMBL/GenBank/DDBJ databases">
        <title>Genomic Encyclopedia of Type Strains, Phase III (KMG-III): the genomes of soil and plant-associated and newly described type strains.</title>
        <authorList>
            <person name="Whitman W."/>
        </authorList>
    </citation>
    <scope>NUCLEOTIDE SEQUENCE [LARGE SCALE GENOMIC DNA]</scope>
    <source>
        <strain evidence="2 3">1131</strain>
    </source>
</reference>